<sequence length="111" mass="12296">MECWPPLLQMRLWTAALAARPALAAASQSGHEGGARTWKILTVVLAIPGVAVCMANAHMKAQEHPHGQPEFVPYPHLRIRTKKFPWGDGNHSLFHNPHTNPLPDGYESSHH</sequence>
<dbReference type="Proteomes" id="UP000007303">
    <property type="component" value="Unassembled WGS sequence"/>
</dbReference>
<dbReference type="HOGENOM" id="CLU_122515_1_0_1"/>
<evidence type="ECO:0000256" key="12">
    <source>
        <dbReference type="RuleBase" id="RU004397"/>
    </source>
</evidence>
<keyword evidence="9 12" id="KW-0496">Mitochondrion</keyword>
<evidence type="ECO:0000256" key="5">
    <source>
        <dbReference type="ARBA" id="ARBA00022792"/>
    </source>
</evidence>
<feature type="region of interest" description="Disordered" evidence="13">
    <location>
        <begin position="90"/>
        <end position="111"/>
    </location>
</feature>
<dbReference type="GeneTree" id="ENSGT00940000154612"/>
<evidence type="ECO:0000256" key="6">
    <source>
        <dbReference type="ARBA" id="ARBA00022946"/>
    </source>
</evidence>
<keyword evidence="6" id="KW-0809">Transit peptide</keyword>
<keyword evidence="14" id="KW-0732">Signal</keyword>
<dbReference type="UniPathway" id="UPA00705"/>
<reference evidence="15" key="3">
    <citation type="submission" date="2025-09" db="UniProtKB">
        <authorList>
            <consortium name="Ensembl"/>
        </authorList>
    </citation>
    <scope>IDENTIFICATION</scope>
</reference>
<feature type="signal peptide" evidence="14">
    <location>
        <begin position="1"/>
        <end position="24"/>
    </location>
</feature>
<dbReference type="FunCoup" id="H3DBS4">
    <property type="interactions" value="1200"/>
</dbReference>
<dbReference type="STRING" id="99883.ENSTNIP00000017967"/>
<dbReference type="GO" id="GO:0030234">
    <property type="term" value="F:enzyme regulator activity"/>
    <property type="evidence" value="ECO:0007669"/>
    <property type="project" value="TreeGrafter"/>
</dbReference>
<evidence type="ECO:0000256" key="4">
    <source>
        <dbReference type="ARBA" id="ARBA00022692"/>
    </source>
</evidence>
<dbReference type="SUPFAM" id="SSF81411">
    <property type="entry name" value="Mitochondrial cytochrome c oxidase subunit VIa"/>
    <property type="match status" value="1"/>
</dbReference>
<keyword evidence="8" id="KW-0560">Oxidoreductase</keyword>
<evidence type="ECO:0000256" key="7">
    <source>
        <dbReference type="ARBA" id="ARBA00022989"/>
    </source>
</evidence>
<dbReference type="CDD" id="cd00925">
    <property type="entry name" value="Cyt_c_Oxidase_VIa"/>
    <property type="match status" value="1"/>
</dbReference>
<protein>
    <recommendedName>
        <fullName evidence="12">Cytochrome c oxidase subunit</fullName>
    </recommendedName>
    <alternativeName>
        <fullName evidence="12">Cytochrome c oxidase polypeptide VIa</fullName>
    </alternativeName>
</protein>
<keyword evidence="16" id="KW-1185">Reference proteome</keyword>
<comment type="subcellular location">
    <subcellularLocation>
        <location evidence="1">Mitochondrion inner membrane</location>
        <topology evidence="1">Single-pass membrane protein</topology>
    </subcellularLocation>
</comment>
<evidence type="ECO:0000256" key="9">
    <source>
        <dbReference type="ARBA" id="ARBA00023128"/>
    </source>
</evidence>
<dbReference type="PANTHER" id="PTHR11504">
    <property type="entry name" value="CYTOCHROME C OXIDASE POLYPEPTIDE VIA"/>
    <property type="match status" value="1"/>
</dbReference>
<evidence type="ECO:0000256" key="3">
    <source>
        <dbReference type="ARBA" id="ARBA00005553"/>
    </source>
</evidence>
<comment type="pathway">
    <text evidence="2">Energy metabolism; oxidative phosphorylation.</text>
</comment>
<dbReference type="GO" id="GO:0016491">
    <property type="term" value="F:oxidoreductase activity"/>
    <property type="evidence" value="ECO:0007669"/>
    <property type="project" value="UniProtKB-KW"/>
</dbReference>
<dbReference type="InterPro" id="IPR001349">
    <property type="entry name" value="Cyt_c_oxidase_su6a"/>
</dbReference>
<reference evidence="16" key="1">
    <citation type="journal article" date="2004" name="Nature">
        <title>Genome duplication in the teleost fish Tetraodon nigroviridis reveals the early vertebrate proto-karyotype.</title>
        <authorList>
            <person name="Jaillon O."/>
            <person name="Aury J.-M."/>
            <person name="Brunet F."/>
            <person name="Petit J.-L."/>
            <person name="Stange-Thomann N."/>
            <person name="Mauceli E."/>
            <person name="Bouneau L."/>
            <person name="Fischer C."/>
            <person name="Ozouf-Costaz C."/>
            <person name="Bernot A."/>
            <person name="Nicaud S."/>
            <person name="Jaffe D."/>
            <person name="Fisher S."/>
            <person name="Lutfalla G."/>
            <person name="Dossat C."/>
            <person name="Segurens B."/>
            <person name="Dasilva C."/>
            <person name="Salanoubat M."/>
            <person name="Levy M."/>
            <person name="Boudet N."/>
            <person name="Castellano S."/>
            <person name="Anthouard V."/>
            <person name="Jubin C."/>
            <person name="Castelli V."/>
            <person name="Katinka M."/>
            <person name="Vacherie B."/>
            <person name="Biemont C."/>
            <person name="Skalli Z."/>
            <person name="Cattolico L."/>
            <person name="Poulain J."/>
            <person name="De Berardinis V."/>
            <person name="Cruaud C."/>
            <person name="Duprat S."/>
            <person name="Brottier P."/>
            <person name="Coutanceau J.-P."/>
            <person name="Gouzy J."/>
            <person name="Parra G."/>
            <person name="Lardier G."/>
            <person name="Chapple C."/>
            <person name="McKernan K.J."/>
            <person name="McEwan P."/>
            <person name="Bosak S."/>
            <person name="Kellis M."/>
            <person name="Volff J.-N."/>
            <person name="Guigo R."/>
            <person name="Zody M.C."/>
            <person name="Mesirov J."/>
            <person name="Lindblad-Toh K."/>
            <person name="Birren B."/>
            <person name="Nusbaum C."/>
            <person name="Kahn D."/>
            <person name="Robinson-Rechavi M."/>
            <person name="Laudet V."/>
            <person name="Schachter V."/>
            <person name="Quetier F."/>
            <person name="Saurin W."/>
            <person name="Scarpelli C."/>
            <person name="Wincker P."/>
            <person name="Lander E.S."/>
            <person name="Weissenbach J."/>
            <person name="Roest Crollius H."/>
        </authorList>
    </citation>
    <scope>NUCLEOTIDE SEQUENCE [LARGE SCALE GENOMIC DNA]</scope>
</reference>
<feature type="chain" id="PRO_5045428350" description="Cytochrome c oxidase subunit" evidence="14">
    <location>
        <begin position="25"/>
        <end position="111"/>
    </location>
</feature>
<comment type="similarity">
    <text evidence="3 11">Belongs to the cytochrome c oxidase subunit 6A family.</text>
</comment>
<dbReference type="PIRSF" id="PIRSF000277">
    <property type="entry name" value="COX6A1"/>
    <property type="match status" value="1"/>
</dbReference>
<evidence type="ECO:0000256" key="1">
    <source>
        <dbReference type="ARBA" id="ARBA00004434"/>
    </source>
</evidence>
<evidence type="ECO:0000256" key="11">
    <source>
        <dbReference type="RuleBase" id="RU004396"/>
    </source>
</evidence>
<keyword evidence="7" id="KW-1133">Transmembrane helix</keyword>
<name>H3DBS4_TETNG</name>
<dbReference type="AlphaFoldDB" id="H3DBS4"/>
<dbReference type="GO" id="GO:0006123">
    <property type="term" value="P:mitochondrial electron transport, cytochrome c to oxygen"/>
    <property type="evidence" value="ECO:0007669"/>
    <property type="project" value="TreeGrafter"/>
</dbReference>
<keyword evidence="5 12" id="KW-0999">Mitochondrion inner membrane</keyword>
<accession>H3DBS4</accession>
<dbReference type="InterPro" id="IPR018507">
    <property type="entry name" value="Cyt_c_oxidase_su6a_CS"/>
</dbReference>
<dbReference type="Ensembl" id="ENSTNIT00000018191.1">
    <property type="protein sequence ID" value="ENSTNIP00000017967.1"/>
    <property type="gene ID" value="ENSTNIG00000014922.1"/>
</dbReference>
<keyword evidence="4" id="KW-0812">Transmembrane</keyword>
<dbReference type="Gene3D" id="4.10.95.10">
    <property type="entry name" value="Cytochrome c oxidase, subunit VIa"/>
    <property type="match status" value="1"/>
</dbReference>
<dbReference type="InterPro" id="IPR036418">
    <property type="entry name" value="Cyt_c_oxidase_su6a_sf"/>
</dbReference>
<proteinExistence type="inferred from homology"/>
<organism evidence="15 16">
    <name type="scientific">Tetraodon nigroviridis</name>
    <name type="common">Spotted green pufferfish</name>
    <name type="synonym">Chelonodon nigroviridis</name>
    <dbReference type="NCBI Taxonomy" id="99883"/>
    <lineage>
        <taxon>Eukaryota</taxon>
        <taxon>Metazoa</taxon>
        <taxon>Chordata</taxon>
        <taxon>Craniata</taxon>
        <taxon>Vertebrata</taxon>
        <taxon>Euteleostomi</taxon>
        <taxon>Actinopterygii</taxon>
        <taxon>Neopterygii</taxon>
        <taxon>Teleostei</taxon>
        <taxon>Neoteleostei</taxon>
        <taxon>Acanthomorphata</taxon>
        <taxon>Eupercaria</taxon>
        <taxon>Tetraodontiformes</taxon>
        <taxon>Tetradontoidea</taxon>
        <taxon>Tetraodontidae</taxon>
        <taxon>Tetraodon</taxon>
    </lineage>
</organism>
<dbReference type="PROSITE" id="PS01329">
    <property type="entry name" value="COX6A"/>
    <property type="match status" value="1"/>
</dbReference>
<dbReference type="InParanoid" id="H3DBS4"/>
<evidence type="ECO:0000256" key="10">
    <source>
        <dbReference type="ARBA" id="ARBA00023136"/>
    </source>
</evidence>
<evidence type="ECO:0000313" key="16">
    <source>
        <dbReference type="Proteomes" id="UP000007303"/>
    </source>
</evidence>
<evidence type="ECO:0000256" key="2">
    <source>
        <dbReference type="ARBA" id="ARBA00004673"/>
    </source>
</evidence>
<evidence type="ECO:0000256" key="14">
    <source>
        <dbReference type="SAM" id="SignalP"/>
    </source>
</evidence>
<dbReference type="OMA" id="HLHIRTK"/>
<evidence type="ECO:0000256" key="13">
    <source>
        <dbReference type="SAM" id="MobiDB-lite"/>
    </source>
</evidence>
<evidence type="ECO:0000256" key="8">
    <source>
        <dbReference type="ARBA" id="ARBA00023002"/>
    </source>
</evidence>
<evidence type="ECO:0000313" key="15">
    <source>
        <dbReference type="Ensembl" id="ENSTNIP00000017967.1"/>
    </source>
</evidence>
<reference evidence="15" key="2">
    <citation type="submission" date="2025-08" db="UniProtKB">
        <authorList>
            <consortium name="Ensembl"/>
        </authorList>
    </citation>
    <scope>IDENTIFICATION</scope>
</reference>
<dbReference type="GO" id="GO:0005743">
    <property type="term" value="C:mitochondrial inner membrane"/>
    <property type="evidence" value="ECO:0007669"/>
    <property type="project" value="UniProtKB-SubCell"/>
</dbReference>
<dbReference type="Pfam" id="PF02046">
    <property type="entry name" value="COX6A"/>
    <property type="match status" value="1"/>
</dbReference>
<keyword evidence="10 12" id="KW-0472">Membrane</keyword>
<dbReference type="PANTHER" id="PTHR11504:SF8">
    <property type="entry name" value="CYTOCHROME C OXIDASE SUBUNIT"/>
    <property type="match status" value="1"/>
</dbReference>